<dbReference type="EMBL" id="CH902619">
    <property type="protein sequence ID" value="KPU76297.1"/>
    <property type="molecule type" value="Genomic_DNA"/>
</dbReference>
<gene>
    <name evidence="2" type="primary">Dana\GF26768</name>
    <name evidence="2" type="ORF">GF26768</name>
</gene>
<dbReference type="Proteomes" id="UP000007801">
    <property type="component" value="Unassembled WGS sequence"/>
</dbReference>
<reference evidence="2 3" key="1">
    <citation type="journal article" date="2007" name="Nature">
        <title>Evolution of genes and genomes on the Drosophila phylogeny.</title>
        <authorList>
            <consortium name="Drosophila 12 Genomes Consortium"/>
            <person name="Clark A.G."/>
            <person name="Eisen M.B."/>
            <person name="Smith D.R."/>
            <person name="Bergman C.M."/>
            <person name="Oliver B."/>
            <person name="Markow T.A."/>
            <person name="Kaufman T.C."/>
            <person name="Kellis M."/>
            <person name="Gelbart W."/>
            <person name="Iyer V.N."/>
            <person name="Pollard D.A."/>
            <person name="Sackton T.B."/>
            <person name="Larracuente A.M."/>
            <person name="Singh N.D."/>
            <person name="Abad J.P."/>
            <person name="Abt D.N."/>
            <person name="Adryan B."/>
            <person name="Aguade M."/>
            <person name="Akashi H."/>
            <person name="Anderson W.W."/>
            <person name="Aquadro C.F."/>
            <person name="Ardell D.H."/>
            <person name="Arguello R."/>
            <person name="Artieri C.G."/>
            <person name="Barbash D.A."/>
            <person name="Barker D."/>
            <person name="Barsanti P."/>
            <person name="Batterham P."/>
            <person name="Batzoglou S."/>
            <person name="Begun D."/>
            <person name="Bhutkar A."/>
            <person name="Blanco E."/>
            <person name="Bosak S.A."/>
            <person name="Bradley R.K."/>
            <person name="Brand A.D."/>
            <person name="Brent M.R."/>
            <person name="Brooks A.N."/>
            <person name="Brown R.H."/>
            <person name="Butlin R.K."/>
            <person name="Caggese C."/>
            <person name="Calvi B.R."/>
            <person name="Bernardo de Carvalho A."/>
            <person name="Caspi A."/>
            <person name="Castrezana S."/>
            <person name="Celniker S.E."/>
            <person name="Chang J.L."/>
            <person name="Chapple C."/>
            <person name="Chatterji S."/>
            <person name="Chinwalla A."/>
            <person name="Civetta A."/>
            <person name="Clifton S.W."/>
            <person name="Comeron J.M."/>
            <person name="Costello J.C."/>
            <person name="Coyne J.A."/>
            <person name="Daub J."/>
            <person name="David R.G."/>
            <person name="Delcher A.L."/>
            <person name="Delehaunty K."/>
            <person name="Do C.B."/>
            <person name="Ebling H."/>
            <person name="Edwards K."/>
            <person name="Eickbush T."/>
            <person name="Evans J.D."/>
            <person name="Filipski A."/>
            <person name="Findeiss S."/>
            <person name="Freyhult E."/>
            <person name="Fulton L."/>
            <person name="Fulton R."/>
            <person name="Garcia A.C."/>
            <person name="Gardiner A."/>
            <person name="Garfield D.A."/>
            <person name="Garvin B.E."/>
            <person name="Gibson G."/>
            <person name="Gilbert D."/>
            <person name="Gnerre S."/>
            <person name="Godfrey J."/>
            <person name="Good R."/>
            <person name="Gotea V."/>
            <person name="Gravely B."/>
            <person name="Greenberg A.J."/>
            <person name="Griffiths-Jones S."/>
            <person name="Gross S."/>
            <person name="Guigo R."/>
            <person name="Gustafson E.A."/>
            <person name="Haerty W."/>
            <person name="Hahn M.W."/>
            <person name="Halligan D.L."/>
            <person name="Halpern A.L."/>
            <person name="Halter G.M."/>
            <person name="Han M.V."/>
            <person name="Heger A."/>
            <person name="Hillier L."/>
            <person name="Hinrichs A.S."/>
            <person name="Holmes I."/>
            <person name="Hoskins R.A."/>
            <person name="Hubisz M.J."/>
            <person name="Hultmark D."/>
            <person name="Huntley M.A."/>
            <person name="Jaffe D.B."/>
            <person name="Jagadeeshan S."/>
            <person name="Jeck W.R."/>
            <person name="Johnson J."/>
            <person name="Jones C.D."/>
            <person name="Jordan W.C."/>
            <person name="Karpen G.H."/>
            <person name="Kataoka E."/>
            <person name="Keightley P.D."/>
            <person name="Kheradpour P."/>
            <person name="Kirkness E.F."/>
            <person name="Koerich L.B."/>
            <person name="Kristiansen K."/>
            <person name="Kudrna D."/>
            <person name="Kulathinal R.J."/>
            <person name="Kumar S."/>
            <person name="Kwok R."/>
            <person name="Lander E."/>
            <person name="Langley C.H."/>
            <person name="Lapoint R."/>
            <person name="Lazzaro B.P."/>
            <person name="Lee S.J."/>
            <person name="Levesque L."/>
            <person name="Li R."/>
            <person name="Lin C.F."/>
            <person name="Lin M.F."/>
            <person name="Lindblad-Toh K."/>
            <person name="Llopart A."/>
            <person name="Long M."/>
            <person name="Low L."/>
            <person name="Lozovsky E."/>
            <person name="Lu J."/>
            <person name="Luo M."/>
            <person name="Machado C.A."/>
            <person name="Makalowski W."/>
            <person name="Marzo M."/>
            <person name="Matsuda M."/>
            <person name="Matzkin L."/>
            <person name="McAllister B."/>
            <person name="McBride C.S."/>
            <person name="McKernan B."/>
            <person name="McKernan K."/>
            <person name="Mendez-Lago M."/>
            <person name="Minx P."/>
            <person name="Mollenhauer M.U."/>
            <person name="Montooth K."/>
            <person name="Mount S.M."/>
            <person name="Mu X."/>
            <person name="Myers E."/>
            <person name="Negre B."/>
            <person name="Newfeld S."/>
            <person name="Nielsen R."/>
            <person name="Noor M.A."/>
            <person name="O'Grady P."/>
            <person name="Pachter L."/>
            <person name="Papaceit M."/>
            <person name="Parisi M.J."/>
            <person name="Parisi M."/>
            <person name="Parts L."/>
            <person name="Pedersen J.S."/>
            <person name="Pesole G."/>
            <person name="Phillippy A.M."/>
            <person name="Ponting C.P."/>
            <person name="Pop M."/>
            <person name="Porcelli D."/>
            <person name="Powell J.R."/>
            <person name="Prohaska S."/>
            <person name="Pruitt K."/>
            <person name="Puig M."/>
            <person name="Quesneville H."/>
            <person name="Ram K.R."/>
            <person name="Rand D."/>
            <person name="Rasmussen M.D."/>
            <person name="Reed L.K."/>
            <person name="Reenan R."/>
            <person name="Reily A."/>
            <person name="Remington K.A."/>
            <person name="Rieger T.T."/>
            <person name="Ritchie M.G."/>
            <person name="Robin C."/>
            <person name="Rogers Y.H."/>
            <person name="Rohde C."/>
            <person name="Rozas J."/>
            <person name="Rubenfield M.J."/>
            <person name="Ruiz A."/>
            <person name="Russo S."/>
            <person name="Salzberg S.L."/>
            <person name="Sanchez-Gracia A."/>
            <person name="Saranga D.J."/>
            <person name="Sato H."/>
            <person name="Schaeffer S.W."/>
            <person name="Schatz M.C."/>
            <person name="Schlenke T."/>
            <person name="Schwartz R."/>
            <person name="Segarra C."/>
            <person name="Singh R.S."/>
            <person name="Sirot L."/>
            <person name="Sirota M."/>
            <person name="Sisneros N.B."/>
            <person name="Smith C.D."/>
            <person name="Smith T.F."/>
            <person name="Spieth J."/>
            <person name="Stage D.E."/>
            <person name="Stark A."/>
            <person name="Stephan W."/>
            <person name="Strausberg R.L."/>
            <person name="Strempel S."/>
            <person name="Sturgill D."/>
            <person name="Sutton G."/>
            <person name="Sutton G.G."/>
            <person name="Tao W."/>
            <person name="Teichmann S."/>
            <person name="Tobari Y.N."/>
            <person name="Tomimura Y."/>
            <person name="Tsolas J.M."/>
            <person name="Valente V.L."/>
            <person name="Venter E."/>
            <person name="Venter J.C."/>
            <person name="Vicario S."/>
            <person name="Vieira F.G."/>
            <person name="Vilella A.J."/>
            <person name="Villasante A."/>
            <person name="Walenz B."/>
            <person name="Wang J."/>
            <person name="Wasserman M."/>
            <person name="Watts T."/>
            <person name="Wilson D."/>
            <person name="Wilson R.K."/>
            <person name="Wing R.A."/>
            <person name="Wolfner M.F."/>
            <person name="Wong A."/>
            <person name="Wong G.K."/>
            <person name="Wu C.I."/>
            <person name="Wu G."/>
            <person name="Yamamoto D."/>
            <person name="Yang H.P."/>
            <person name="Yang S.P."/>
            <person name="Yorke J.A."/>
            <person name="Yoshida K."/>
            <person name="Zdobnov E."/>
            <person name="Zhang P."/>
            <person name="Zhang Y."/>
            <person name="Zimin A.V."/>
            <person name="Baldwin J."/>
            <person name="Abdouelleil A."/>
            <person name="Abdulkadir J."/>
            <person name="Abebe A."/>
            <person name="Abera B."/>
            <person name="Abreu J."/>
            <person name="Acer S.C."/>
            <person name="Aftuck L."/>
            <person name="Alexander A."/>
            <person name="An P."/>
            <person name="Anderson E."/>
            <person name="Anderson S."/>
            <person name="Arachi H."/>
            <person name="Azer M."/>
            <person name="Bachantsang P."/>
            <person name="Barry A."/>
            <person name="Bayul T."/>
            <person name="Berlin A."/>
            <person name="Bessette D."/>
            <person name="Bloom T."/>
            <person name="Blye J."/>
            <person name="Boguslavskiy L."/>
            <person name="Bonnet C."/>
            <person name="Boukhgalter B."/>
            <person name="Bourzgui I."/>
            <person name="Brown A."/>
            <person name="Cahill P."/>
            <person name="Channer S."/>
            <person name="Cheshatsang Y."/>
            <person name="Chuda L."/>
            <person name="Citroen M."/>
            <person name="Collymore A."/>
            <person name="Cooke P."/>
            <person name="Costello M."/>
            <person name="D'Aco K."/>
            <person name="Daza R."/>
            <person name="De Haan G."/>
            <person name="DeGray S."/>
            <person name="DeMaso C."/>
            <person name="Dhargay N."/>
            <person name="Dooley K."/>
            <person name="Dooley E."/>
            <person name="Doricent M."/>
            <person name="Dorje P."/>
            <person name="Dorjee K."/>
            <person name="Dupes A."/>
            <person name="Elong R."/>
            <person name="Falk J."/>
            <person name="Farina A."/>
            <person name="Faro S."/>
            <person name="Ferguson D."/>
            <person name="Fisher S."/>
            <person name="Foley C.D."/>
            <person name="Franke A."/>
            <person name="Friedrich D."/>
            <person name="Gadbois L."/>
            <person name="Gearin G."/>
            <person name="Gearin C.R."/>
            <person name="Giannoukos G."/>
            <person name="Goode T."/>
            <person name="Graham J."/>
            <person name="Grandbois E."/>
            <person name="Grewal S."/>
            <person name="Gyaltsen K."/>
            <person name="Hafez N."/>
            <person name="Hagos B."/>
            <person name="Hall J."/>
            <person name="Henson C."/>
            <person name="Hollinger A."/>
            <person name="Honan T."/>
            <person name="Huard M.D."/>
            <person name="Hughes L."/>
            <person name="Hurhula B."/>
            <person name="Husby M.E."/>
            <person name="Kamat A."/>
            <person name="Kanga B."/>
            <person name="Kashin S."/>
            <person name="Khazanovich D."/>
            <person name="Kisner P."/>
            <person name="Lance K."/>
            <person name="Lara M."/>
            <person name="Lee W."/>
            <person name="Lennon N."/>
            <person name="Letendre F."/>
            <person name="LeVine R."/>
            <person name="Lipovsky A."/>
            <person name="Liu X."/>
            <person name="Liu J."/>
            <person name="Liu S."/>
            <person name="Lokyitsang T."/>
            <person name="Lokyitsang Y."/>
            <person name="Lubonja R."/>
            <person name="Lui A."/>
            <person name="MacDonald P."/>
            <person name="Magnisalis V."/>
            <person name="Maru K."/>
            <person name="Matthews C."/>
            <person name="McCusker W."/>
            <person name="McDonough S."/>
            <person name="Mehta T."/>
            <person name="Meldrim J."/>
            <person name="Meneus L."/>
            <person name="Mihai O."/>
            <person name="Mihalev A."/>
            <person name="Mihova T."/>
            <person name="Mittelman R."/>
            <person name="Mlenga V."/>
            <person name="Montmayeur A."/>
            <person name="Mulrain L."/>
            <person name="Navidi A."/>
            <person name="Naylor J."/>
            <person name="Negash T."/>
            <person name="Nguyen T."/>
            <person name="Nguyen N."/>
            <person name="Nicol R."/>
            <person name="Norbu C."/>
            <person name="Norbu N."/>
            <person name="Novod N."/>
            <person name="O'Neill B."/>
            <person name="Osman S."/>
            <person name="Markiewicz E."/>
            <person name="Oyono O.L."/>
            <person name="Patti C."/>
            <person name="Phunkhang P."/>
            <person name="Pierre F."/>
            <person name="Priest M."/>
            <person name="Raghuraman S."/>
            <person name="Rege F."/>
            <person name="Reyes R."/>
            <person name="Rise C."/>
            <person name="Rogov P."/>
            <person name="Ross K."/>
            <person name="Ryan E."/>
            <person name="Settipalli S."/>
            <person name="Shea T."/>
            <person name="Sherpa N."/>
            <person name="Shi L."/>
            <person name="Shih D."/>
            <person name="Sparrow T."/>
            <person name="Spaulding J."/>
            <person name="Stalker J."/>
            <person name="Stange-Thomann N."/>
            <person name="Stavropoulos S."/>
            <person name="Stone C."/>
            <person name="Strader C."/>
            <person name="Tesfaye S."/>
            <person name="Thomson T."/>
            <person name="Thoulutsang Y."/>
            <person name="Thoulutsang D."/>
            <person name="Topham K."/>
            <person name="Topping I."/>
            <person name="Tsamla T."/>
            <person name="Vassiliev H."/>
            <person name="Vo A."/>
            <person name="Wangchuk T."/>
            <person name="Wangdi T."/>
            <person name="Weiand M."/>
            <person name="Wilkinson J."/>
            <person name="Wilson A."/>
            <person name="Yadav S."/>
            <person name="Young G."/>
            <person name="Yu Q."/>
            <person name="Zembek L."/>
            <person name="Zhong D."/>
            <person name="Zimmer A."/>
            <person name="Zwirko Z."/>
            <person name="Jaffe D.B."/>
            <person name="Alvarez P."/>
            <person name="Brockman W."/>
            <person name="Butler J."/>
            <person name="Chin C."/>
            <person name="Gnerre S."/>
            <person name="Grabherr M."/>
            <person name="Kleber M."/>
            <person name="Mauceli E."/>
            <person name="MacCallum I."/>
        </authorList>
    </citation>
    <scope>NUCLEOTIDE SEQUENCE [LARGE SCALE GENOMIC DNA]</scope>
    <source>
        <strain evidence="3">Tucson 14024-0371.13</strain>
    </source>
</reference>
<feature type="signal peptide" evidence="1">
    <location>
        <begin position="1"/>
        <end position="17"/>
    </location>
</feature>
<organism evidence="2 3">
    <name type="scientific">Drosophila ananassae</name>
    <name type="common">Fruit fly</name>
    <dbReference type="NCBI Taxonomy" id="7217"/>
    <lineage>
        <taxon>Eukaryota</taxon>
        <taxon>Metazoa</taxon>
        <taxon>Ecdysozoa</taxon>
        <taxon>Arthropoda</taxon>
        <taxon>Hexapoda</taxon>
        <taxon>Insecta</taxon>
        <taxon>Pterygota</taxon>
        <taxon>Neoptera</taxon>
        <taxon>Endopterygota</taxon>
        <taxon>Diptera</taxon>
        <taxon>Brachycera</taxon>
        <taxon>Muscomorpha</taxon>
        <taxon>Ephydroidea</taxon>
        <taxon>Drosophilidae</taxon>
        <taxon>Drosophila</taxon>
        <taxon>Sophophora</taxon>
    </lineage>
</organism>
<evidence type="ECO:0000313" key="2">
    <source>
        <dbReference type="EMBL" id="KPU76297.1"/>
    </source>
</evidence>
<dbReference type="OrthoDB" id="7853348at2759"/>
<dbReference type="KEGG" id="dan:26514177"/>
<dbReference type="GeneID" id="26514177"/>
<protein>
    <submittedName>
        <fullName evidence="2">Uncharacterized protein</fullName>
    </submittedName>
</protein>
<evidence type="ECO:0000256" key="1">
    <source>
        <dbReference type="SAM" id="SignalP"/>
    </source>
</evidence>
<evidence type="ECO:0000313" key="3">
    <source>
        <dbReference type="Proteomes" id="UP000007801"/>
    </source>
</evidence>
<accession>A0A0P8Y3P0</accession>
<feature type="chain" id="PRO_5006154311" evidence="1">
    <location>
        <begin position="18"/>
        <end position="124"/>
    </location>
</feature>
<dbReference type="InParanoid" id="A0A0P8Y3P0"/>
<name>A0A0P8Y3P0_DROAN</name>
<keyword evidence="3" id="KW-1185">Reference proteome</keyword>
<dbReference type="AlphaFoldDB" id="A0A0P8Y3P0"/>
<sequence>MFQKWLFVVLAPQAVLLHSIQFGVMHNTAVPIFEAEVYSNRSGDVDVVFKQKGDFIFYINLILIMDESQVEWNGGASIVNGGIGCNFTTLRLLNIQPKVSRVSVLIYGIPRFPVVSIIRQVAAY</sequence>
<keyword evidence="1" id="KW-0732">Signal</keyword>
<proteinExistence type="predicted"/>